<keyword evidence="5 6" id="KW-0687">Ribonucleoprotein</keyword>
<dbReference type="HAMAP" id="MF_01369_A">
    <property type="entry name" value="Ribosomal_uL23_A"/>
    <property type="match status" value="1"/>
</dbReference>
<dbReference type="Proteomes" id="UP000761534">
    <property type="component" value="Unassembled WGS sequence"/>
</dbReference>
<dbReference type="Pfam" id="PF00276">
    <property type="entry name" value="Ribosomal_L23"/>
    <property type="match status" value="1"/>
</dbReference>
<keyword evidence="4 6" id="KW-0689">Ribosomal protein</keyword>
<dbReference type="Gene3D" id="3.30.70.330">
    <property type="match status" value="1"/>
</dbReference>
<dbReference type="PROSITE" id="PS00050">
    <property type="entry name" value="RIBOSOMAL_L23"/>
    <property type="match status" value="1"/>
</dbReference>
<sequence>MSEELKLTSVDLVSATQKAQQAKKAVAKGVNGNKVLSVRTSTTFRRPKTLQLPKNPKYLRKSVAHLPRLDANKIIISHVNSEGAIKQIEDSNTLVLKVDRRANKHQIKQAVKELYDVQALKINTLITSKLEKKAFVRLTADSDALDVASRIGYI</sequence>
<feature type="domain" description="Large ribosomal subunit protein uL23 N-terminal" evidence="7">
    <location>
        <begin position="15"/>
        <end position="65"/>
    </location>
</feature>
<evidence type="ECO:0000256" key="4">
    <source>
        <dbReference type="ARBA" id="ARBA00022980"/>
    </source>
</evidence>
<dbReference type="PANTHER" id="PTHR11620">
    <property type="entry name" value="60S RIBOSOMAL PROTEIN L23A"/>
    <property type="match status" value="1"/>
</dbReference>
<dbReference type="InterPro" id="IPR012678">
    <property type="entry name" value="Ribosomal_uL23/eL15/eS24_sf"/>
</dbReference>
<accession>A0A642V4A5</accession>
<dbReference type="GO" id="GO:0019843">
    <property type="term" value="F:rRNA binding"/>
    <property type="evidence" value="ECO:0007669"/>
    <property type="project" value="UniProtKB-KW"/>
</dbReference>
<gene>
    <name evidence="8" type="ORF">TRICI_003242</name>
</gene>
<evidence type="ECO:0000256" key="5">
    <source>
        <dbReference type="ARBA" id="ARBA00023274"/>
    </source>
</evidence>
<protein>
    <recommendedName>
        <fullName evidence="7">Large ribosomal subunit protein uL23 N-terminal domain-containing protein</fullName>
    </recommendedName>
</protein>
<dbReference type="EMBL" id="SWFS01000236">
    <property type="protein sequence ID" value="KAA8913180.1"/>
    <property type="molecule type" value="Genomic_DNA"/>
</dbReference>
<reference evidence="8" key="1">
    <citation type="journal article" date="2019" name="G3 (Bethesda)">
        <title>Genome Assemblies of Two Rare Opportunistic Yeast Pathogens: Diutina rugosa (syn. Candida rugosa) and Trichomonascus ciferrii (syn. Candida ciferrii).</title>
        <authorList>
            <person name="Mixao V."/>
            <person name="Saus E."/>
            <person name="Hansen A.P."/>
            <person name="Lass-Florl C."/>
            <person name="Gabaldon T."/>
        </authorList>
    </citation>
    <scope>NUCLEOTIDE SEQUENCE</scope>
    <source>
        <strain evidence="8">CBS 4856</strain>
    </source>
</reference>
<evidence type="ECO:0000256" key="6">
    <source>
        <dbReference type="RuleBase" id="RU003934"/>
    </source>
</evidence>
<dbReference type="FunFam" id="3.30.70.330:FF:000532">
    <property type="entry name" value="50S ribosomal protein L23"/>
    <property type="match status" value="1"/>
</dbReference>
<dbReference type="GO" id="GO:1990904">
    <property type="term" value="C:ribonucleoprotein complex"/>
    <property type="evidence" value="ECO:0007669"/>
    <property type="project" value="UniProtKB-KW"/>
</dbReference>
<proteinExistence type="inferred from homology"/>
<dbReference type="InterPro" id="IPR013025">
    <property type="entry name" value="Ribosomal_uL23-like"/>
</dbReference>
<dbReference type="GO" id="GO:0006412">
    <property type="term" value="P:translation"/>
    <property type="evidence" value="ECO:0007669"/>
    <property type="project" value="InterPro"/>
</dbReference>
<dbReference type="GO" id="GO:0005840">
    <property type="term" value="C:ribosome"/>
    <property type="evidence" value="ECO:0007669"/>
    <property type="project" value="UniProtKB-KW"/>
</dbReference>
<evidence type="ECO:0000256" key="3">
    <source>
        <dbReference type="ARBA" id="ARBA00022884"/>
    </source>
</evidence>
<dbReference type="InterPro" id="IPR001014">
    <property type="entry name" value="Ribosomal_uL23_CS"/>
</dbReference>
<evidence type="ECO:0000259" key="7">
    <source>
        <dbReference type="Pfam" id="PF03939"/>
    </source>
</evidence>
<dbReference type="SUPFAM" id="SSF54189">
    <property type="entry name" value="Ribosomal proteins S24e, L23 and L15e"/>
    <property type="match status" value="1"/>
</dbReference>
<keyword evidence="3" id="KW-0694">RNA-binding</keyword>
<dbReference type="InterPro" id="IPR012677">
    <property type="entry name" value="Nucleotide-bd_a/b_plait_sf"/>
</dbReference>
<organism evidence="8 9">
    <name type="scientific">Trichomonascus ciferrii</name>
    <dbReference type="NCBI Taxonomy" id="44093"/>
    <lineage>
        <taxon>Eukaryota</taxon>
        <taxon>Fungi</taxon>
        <taxon>Dikarya</taxon>
        <taxon>Ascomycota</taxon>
        <taxon>Saccharomycotina</taxon>
        <taxon>Dipodascomycetes</taxon>
        <taxon>Dipodascales</taxon>
        <taxon>Trichomonascaceae</taxon>
        <taxon>Trichomonascus</taxon>
        <taxon>Trichomonascus ciferrii complex</taxon>
    </lineage>
</organism>
<keyword evidence="2" id="KW-0699">rRNA-binding</keyword>
<dbReference type="InterPro" id="IPR005633">
    <property type="entry name" value="Ribosomal_uL23_N"/>
</dbReference>
<comment type="similarity">
    <text evidence="1 6">Belongs to the universal ribosomal protein uL23 family.</text>
</comment>
<evidence type="ECO:0000256" key="1">
    <source>
        <dbReference type="ARBA" id="ARBA00006700"/>
    </source>
</evidence>
<dbReference type="VEuPathDB" id="FungiDB:TRICI_003242"/>
<dbReference type="NCBIfam" id="NF011118">
    <property type="entry name" value="PRK14548.1"/>
    <property type="match status" value="1"/>
</dbReference>
<dbReference type="Pfam" id="PF03939">
    <property type="entry name" value="Ribosomal_L23eN"/>
    <property type="match status" value="1"/>
</dbReference>
<evidence type="ECO:0000313" key="9">
    <source>
        <dbReference type="Proteomes" id="UP000761534"/>
    </source>
</evidence>
<dbReference type="AlphaFoldDB" id="A0A642V4A5"/>
<dbReference type="GO" id="GO:0003735">
    <property type="term" value="F:structural constituent of ribosome"/>
    <property type="evidence" value="ECO:0007669"/>
    <property type="project" value="InterPro"/>
</dbReference>
<keyword evidence="9" id="KW-1185">Reference proteome</keyword>
<name>A0A642V4A5_9ASCO</name>
<evidence type="ECO:0000256" key="2">
    <source>
        <dbReference type="ARBA" id="ARBA00022730"/>
    </source>
</evidence>
<comment type="caution">
    <text evidence="8">The sequence shown here is derived from an EMBL/GenBank/DDBJ whole genome shotgun (WGS) entry which is preliminary data.</text>
</comment>
<dbReference type="OrthoDB" id="1267328at2759"/>
<evidence type="ECO:0000313" key="8">
    <source>
        <dbReference type="EMBL" id="KAA8913180.1"/>
    </source>
</evidence>